<evidence type="ECO:0000256" key="1">
    <source>
        <dbReference type="ARBA" id="ARBA00023125"/>
    </source>
</evidence>
<dbReference type="GO" id="GO:0003700">
    <property type="term" value="F:DNA-binding transcription factor activity"/>
    <property type="evidence" value="ECO:0007669"/>
    <property type="project" value="TreeGrafter"/>
</dbReference>
<feature type="domain" description="HTH tetR-type" evidence="3">
    <location>
        <begin position="6"/>
        <end position="66"/>
    </location>
</feature>
<gene>
    <name evidence="4" type="ORF">GGR39_001326</name>
</gene>
<dbReference type="PRINTS" id="PR00455">
    <property type="entry name" value="HTHTETR"/>
</dbReference>
<dbReference type="InterPro" id="IPR009057">
    <property type="entry name" value="Homeodomain-like_sf"/>
</dbReference>
<keyword evidence="5" id="KW-1185">Reference proteome</keyword>
<accession>A0A7W6C536</accession>
<dbReference type="RefSeq" id="WP_221225977.1">
    <property type="nucleotide sequence ID" value="NZ_JACIDY010000002.1"/>
</dbReference>
<dbReference type="Gene3D" id="1.10.357.10">
    <property type="entry name" value="Tetracycline Repressor, domain 2"/>
    <property type="match status" value="1"/>
</dbReference>
<sequence>MKSEAEERQNRLLDYALLRFQEEGYRNVSVDDLASGFGVSKSTIYLRYGSKAGLMRAAMLRATPLATVPMSKIDIDPARCPVDVLRDFARVFSRYVNDPPIRALWQAVTEARGEIASWETIVAEETEKIILPVALYLKYLRVAGLADIDDEHQVASYFFDLTGSGFGRFLGPPLDKEQQSASNEAAIAFFGRGIGLKI</sequence>
<dbReference type="Pfam" id="PF00440">
    <property type="entry name" value="TetR_N"/>
    <property type="match status" value="1"/>
</dbReference>
<proteinExistence type="predicted"/>
<dbReference type="Proteomes" id="UP000561459">
    <property type="component" value="Unassembled WGS sequence"/>
</dbReference>
<protein>
    <submittedName>
        <fullName evidence="4">AcrR family transcriptional regulator</fullName>
    </submittedName>
</protein>
<organism evidence="4 5">
    <name type="scientific">Novosphingobium fluoreni</name>
    <dbReference type="NCBI Taxonomy" id="1391222"/>
    <lineage>
        <taxon>Bacteria</taxon>
        <taxon>Pseudomonadati</taxon>
        <taxon>Pseudomonadota</taxon>
        <taxon>Alphaproteobacteria</taxon>
        <taxon>Sphingomonadales</taxon>
        <taxon>Sphingomonadaceae</taxon>
        <taxon>Novosphingobium</taxon>
    </lineage>
</organism>
<dbReference type="PROSITE" id="PS50977">
    <property type="entry name" value="HTH_TETR_2"/>
    <property type="match status" value="1"/>
</dbReference>
<evidence type="ECO:0000259" key="3">
    <source>
        <dbReference type="PROSITE" id="PS50977"/>
    </source>
</evidence>
<comment type="caution">
    <text evidence="4">The sequence shown here is derived from an EMBL/GenBank/DDBJ whole genome shotgun (WGS) entry which is preliminary data.</text>
</comment>
<reference evidence="4 5" key="1">
    <citation type="submission" date="2020-08" db="EMBL/GenBank/DDBJ databases">
        <title>Genomic Encyclopedia of Type Strains, Phase IV (KMG-IV): sequencing the most valuable type-strain genomes for metagenomic binning, comparative biology and taxonomic classification.</title>
        <authorList>
            <person name="Goeker M."/>
        </authorList>
    </citation>
    <scope>NUCLEOTIDE SEQUENCE [LARGE SCALE GENOMIC DNA]</scope>
    <source>
        <strain evidence="4 5">DSM 27568</strain>
    </source>
</reference>
<evidence type="ECO:0000256" key="2">
    <source>
        <dbReference type="PROSITE-ProRule" id="PRU00335"/>
    </source>
</evidence>
<dbReference type="InterPro" id="IPR001647">
    <property type="entry name" value="HTH_TetR"/>
</dbReference>
<name>A0A7W6C536_9SPHN</name>
<keyword evidence="1 2" id="KW-0238">DNA-binding</keyword>
<dbReference type="SUPFAM" id="SSF46689">
    <property type="entry name" value="Homeodomain-like"/>
    <property type="match status" value="1"/>
</dbReference>
<dbReference type="AlphaFoldDB" id="A0A7W6C536"/>
<dbReference type="EMBL" id="JACIDY010000002">
    <property type="protein sequence ID" value="MBB3939686.1"/>
    <property type="molecule type" value="Genomic_DNA"/>
</dbReference>
<dbReference type="GO" id="GO:0000976">
    <property type="term" value="F:transcription cis-regulatory region binding"/>
    <property type="evidence" value="ECO:0007669"/>
    <property type="project" value="TreeGrafter"/>
</dbReference>
<dbReference type="InterPro" id="IPR050109">
    <property type="entry name" value="HTH-type_TetR-like_transc_reg"/>
</dbReference>
<evidence type="ECO:0000313" key="4">
    <source>
        <dbReference type="EMBL" id="MBB3939686.1"/>
    </source>
</evidence>
<evidence type="ECO:0000313" key="5">
    <source>
        <dbReference type="Proteomes" id="UP000561459"/>
    </source>
</evidence>
<dbReference type="PANTHER" id="PTHR30055:SF146">
    <property type="entry name" value="HTH-TYPE TRANSCRIPTIONAL DUAL REGULATOR CECR"/>
    <property type="match status" value="1"/>
</dbReference>
<dbReference type="PANTHER" id="PTHR30055">
    <property type="entry name" value="HTH-TYPE TRANSCRIPTIONAL REGULATOR RUTR"/>
    <property type="match status" value="1"/>
</dbReference>
<feature type="DNA-binding region" description="H-T-H motif" evidence="2">
    <location>
        <begin position="29"/>
        <end position="48"/>
    </location>
</feature>